<dbReference type="Proteomes" id="UP001162030">
    <property type="component" value="Chromosome"/>
</dbReference>
<name>A0ABM9HZK1_9GAMM</name>
<proteinExistence type="predicted"/>
<organism evidence="1 2">
    <name type="scientific">Methylocaldum szegediense</name>
    <dbReference type="NCBI Taxonomy" id="73780"/>
    <lineage>
        <taxon>Bacteria</taxon>
        <taxon>Pseudomonadati</taxon>
        <taxon>Pseudomonadota</taxon>
        <taxon>Gammaproteobacteria</taxon>
        <taxon>Methylococcales</taxon>
        <taxon>Methylococcaceae</taxon>
        <taxon>Methylocaldum</taxon>
    </lineage>
</organism>
<sequence>MAWSIFSRHVAAGGSTLSESPPYKVLRGTVGLQPIKQERIALSYSIDPIAPIPKFVPVIGYPEDVPLLLLALRLACERPARYRTRQA</sequence>
<gene>
    <name evidence="1" type="ORF">MSZNOR_1405</name>
</gene>
<dbReference type="EMBL" id="OX458333">
    <property type="protein sequence ID" value="CAI8791213.1"/>
    <property type="molecule type" value="Genomic_DNA"/>
</dbReference>
<evidence type="ECO:0000313" key="1">
    <source>
        <dbReference type="EMBL" id="CAI8791213.1"/>
    </source>
</evidence>
<reference evidence="1 2" key="1">
    <citation type="submission" date="2023-03" db="EMBL/GenBank/DDBJ databases">
        <authorList>
            <person name="Pearce D."/>
        </authorList>
    </citation>
    <scope>NUCLEOTIDE SEQUENCE [LARGE SCALE GENOMIC DNA]</scope>
    <source>
        <strain evidence="1">Msz</strain>
    </source>
</reference>
<protein>
    <submittedName>
        <fullName evidence="1">Uncharacterized protein</fullName>
    </submittedName>
</protein>
<keyword evidence="2" id="KW-1185">Reference proteome</keyword>
<accession>A0ABM9HZK1</accession>
<evidence type="ECO:0000313" key="2">
    <source>
        <dbReference type="Proteomes" id="UP001162030"/>
    </source>
</evidence>